<sequence length="353" mass="38296">MKQNEYIAPERDLEGDGHQGQSDDMTGSRADSTQLDILPFIGRLGASGTGYLPRNSYNEDFLKALPDAAPLMTLSDQIALRPFLTIGLWKAALMEGVGKQNAVQIRCKKDDDAKFDQYTGSLMLVWVTVFANSSPPVLPSQPTDRWGVFDNASFLGPLVGGALNFFYISMFIFCFGGVTGAHLNPTITIATLFARLCSLPRAVLYVAFQTGGAALGGLLARVAHGSRDFKTGGCWIYTDLVPVGDAFVIEFMTCLIMLFFAFGTGLDPRQREIIGPTLGPFMVGISVASLSFGTGFVRYGYGGAGLNPARCFGSYVGSRFPDFHWVHWTADILACAIHAGFYHLVPPWKGKPE</sequence>
<gene>
    <name evidence="1" type="ORF">NLG97_g1466</name>
</gene>
<comment type="caution">
    <text evidence="1">The sequence shown here is derived from an EMBL/GenBank/DDBJ whole genome shotgun (WGS) entry which is preliminary data.</text>
</comment>
<evidence type="ECO:0000313" key="2">
    <source>
        <dbReference type="Proteomes" id="UP001148737"/>
    </source>
</evidence>
<evidence type="ECO:0000313" key="1">
    <source>
        <dbReference type="EMBL" id="KAJ3497999.1"/>
    </source>
</evidence>
<protein>
    <submittedName>
        <fullName evidence="1">Uncharacterized protein</fullName>
    </submittedName>
</protein>
<name>A0ACC1R3W3_9HYPO</name>
<proteinExistence type="predicted"/>
<dbReference type="Proteomes" id="UP001148737">
    <property type="component" value="Unassembled WGS sequence"/>
</dbReference>
<accession>A0ACC1R3W3</accession>
<reference evidence="1" key="1">
    <citation type="submission" date="2022-07" db="EMBL/GenBank/DDBJ databases">
        <title>Genome Sequence of Lecanicillium saksenae.</title>
        <authorList>
            <person name="Buettner E."/>
        </authorList>
    </citation>
    <scope>NUCLEOTIDE SEQUENCE</scope>
    <source>
        <strain evidence="1">VT-O1</strain>
    </source>
</reference>
<dbReference type="EMBL" id="JANAKD010000077">
    <property type="protein sequence ID" value="KAJ3497999.1"/>
    <property type="molecule type" value="Genomic_DNA"/>
</dbReference>
<organism evidence="1 2">
    <name type="scientific">Lecanicillium saksenae</name>
    <dbReference type="NCBI Taxonomy" id="468837"/>
    <lineage>
        <taxon>Eukaryota</taxon>
        <taxon>Fungi</taxon>
        <taxon>Dikarya</taxon>
        <taxon>Ascomycota</taxon>
        <taxon>Pezizomycotina</taxon>
        <taxon>Sordariomycetes</taxon>
        <taxon>Hypocreomycetidae</taxon>
        <taxon>Hypocreales</taxon>
        <taxon>Cordycipitaceae</taxon>
        <taxon>Lecanicillium</taxon>
    </lineage>
</organism>
<keyword evidence="2" id="KW-1185">Reference proteome</keyword>